<dbReference type="CDD" id="cd06462">
    <property type="entry name" value="Peptidase_S24_S26"/>
    <property type="match status" value="1"/>
</dbReference>
<gene>
    <name evidence="1" type="ORF">PRLR5076_20350</name>
</gene>
<dbReference type="Proteomes" id="UP000825483">
    <property type="component" value="Unassembled WGS sequence"/>
</dbReference>
<organism evidence="1 2">
    <name type="scientific">Prevotella lacticifex</name>
    <dbReference type="NCBI Taxonomy" id="2854755"/>
    <lineage>
        <taxon>Bacteria</taxon>
        <taxon>Pseudomonadati</taxon>
        <taxon>Bacteroidota</taxon>
        <taxon>Bacteroidia</taxon>
        <taxon>Bacteroidales</taxon>
        <taxon>Prevotellaceae</taxon>
        <taxon>Prevotella</taxon>
    </lineage>
</organism>
<accession>A0A9R1CAY1</accession>
<dbReference type="AlphaFoldDB" id="A0A9R1CAY1"/>
<dbReference type="EMBL" id="BPUB01000002">
    <property type="protein sequence ID" value="GJG59184.1"/>
    <property type="molecule type" value="Genomic_DNA"/>
</dbReference>
<sequence>MNGRVKNQVVLSNAEFLPEVVRMLNDGHTVTINLKGYSMRPFLENERDKALLTKAVNPKVGDPVLAEVGPGVFVLHRIIAIDGENVTLRGDGNLGCEHCKMKCVYGAVVGFYRKGRSKLDRTDAMKWKVYSWIWMRLYPVRRYLLAIYRRVYDLRNKRK</sequence>
<keyword evidence="2" id="KW-1185">Reference proteome</keyword>
<dbReference type="SUPFAM" id="SSF51306">
    <property type="entry name" value="LexA/Signal peptidase"/>
    <property type="match status" value="1"/>
</dbReference>
<dbReference type="InterPro" id="IPR036286">
    <property type="entry name" value="LexA/Signal_pep-like_sf"/>
</dbReference>
<name>A0A9R1CAY1_9BACT</name>
<comment type="caution">
    <text evidence="1">The sequence shown here is derived from an EMBL/GenBank/DDBJ whole genome shotgun (WGS) entry which is preliminary data.</text>
</comment>
<evidence type="ECO:0008006" key="3">
    <source>
        <dbReference type="Google" id="ProtNLM"/>
    </source>
</evidence>
<evidence type="ECO:0000313" key="1">
    <source>
        <dbReference type="EMBL" id="GJG59184.1"/>
    </source>
</evidence>
<reference evidence="1" key="1">
    <citation type="journal article" date="2022" name="Int. J. Syst. Evol. Microbiol.">
        <title>Prevotella lacticifex sp. nov., isolated from the rumen of cows.</title>
        <authorList>
            <person name="Shinkai T."/>
            <person name="Ikeyama N."/>
            <person name="Kumagai M."/>
            <person name="Ohmori H."/>
            <person name="Sakamoto M."/>
            <person name="Ohkuma M."/>
            <person name="Mitsumori M."/>
        </authorList>
    </citation>
    <scope>NUCLEOTIDE SEQUENCE</scope>
    <source>
        <strain evidence="1">R5076</strain>
    </source>
</reference>
<proteinExistence type="predicted"/>
<evidence type="ECO:0000313" key="2">
    <source>
        <dbReference type="Proteomes" id="UP000825483"/>
    </source>
</evidence>
<protein>
    <recommendedName>
        <fullName evidence="3">Peptidase S41</fullName>
    </recommendedName>
</protein>